<dbReference type="Pfam" id="PF20506">
    <property type="entry name" value="DUF6732"/>
    <property type="match status" value="1"/>
</dbReference>
<accession>A0A1H1QTW8</accession>
<feature type="signal peptide" evidence="2">
    <location>
        <begin position="1"/>
        <end position="18"/>
    </location>
</feature>
<sequence length="60" mass="6500">MKKLLPLALLLSAGPAFAHVGHQHTNEHGFLHWLLGSDQVILALGVALAVGVAAWLRPRW</sequence>
<dbReference type="EMBL" id="LT629751">
    <property type="protein sequence ID" value="SDS26870.1"/>
    <property type="molecule type" value="Genomic_DNA"/>
</dbReference>
<evidence type="ECO:0000313" key="3">
    <source>
        <dbReference type="EMBL" id="SDS26870.1"/>
    </source>
</evidence>
<feature type="chain" id="PRO_5009258068" description="HupE / UreJ protein" evidence="2">
    <location>
        <begin position="19"/>
        <end position="60"/>
    </location>
</feature>
<keyword evidence="4" id="KW-1185">Reference proteome</keyword>
<protein>
    <recommendedName>
        <fullName evidence="5">HupE / UreJ protein</fullName>
    </recommendedName>
</protein>
<keyword evidence="2" id="KW-0732">Signal</keyword>
<evidence type="ECO:0000256" key="1">
    <source>
        <dbReference type="SAM" id="Phobius"/>
    </source>
</evidence>
<evidence type="ECO:0008006" key="5">
    <source>
        <dbReference type="Google" id="ProtNLM"/>
    </source>
</evidence>
<dbReference type="RefSeq" id="WP_090348294.1">
    <property type="nucleotide sequence ID" value="NZ_LT629751.1"/>
</dbReference>
<dbReference type="InterPro" id="IPR046619">
    <property type="entry name" value="DUF6732"/>
</dbReference>
<dbReference type="STRING" id="1392877.SAMN05216221_1438"/>
<gene>
    <name evidence="3" type="ORF">SAMN05216221_1438</name>
</gene>
<evidence type="ECO:0000313" key="4">
    <source>
        <dbReference type="Proteomes" id="UP000243359"/>
    </source>
</evidence>
<keyword evidence="1" id="KW-1133">Transmembrane helix</keyword>
<name>A0A1H1QTW8_9PSED</name>
<organism evidence="3 4">
    <name type="scientific">Pseudomonas oryzae</name>
    <dbReference type="NCBI Taxonomy" id="1392877"/>
    <lineage>
        <taxon>Bacteria</taxon>
        <taxon>Pseudomonadati</taxon>
        <taxon>Pseudomonadota</taxon>
        <taxon>Gammaproteobacteria</taxon>
        <taxon>Pseudomonadales</taxon>
        <taxon>Pseudomonadaceae</taxon>
        <taxon>Pseudomonas</taxon>
    </lineage>
</organism>
<evidence type="ECO:0000256" key="2">
    <source>
        <dbReference type="SAM" id="SignalP"/>
    </source>
</evidence>
<keyword evidence="1" id="KW-0472">Membrane</keyword>
<proteinExistence type="predicted"/>
<reference evidence="4" key="1">
    <citation type="submission" date="2016-10" db="EMBL/GenBank/DDBJ databases">
        <authorList>
            <person name="Varghese N."/>
            <person name="Submissions S."/>
        </authorList>
    </citation>
    <scope>NUCLEOTIDE SEQUENCE [LARGE SCALE GENOMIC DNA]</scope>
    <source>
        <strain evidence="4">KCTC 32247</strain>
    </source>
</reference>
<dbReference type="Proteomes" id="UP000243359">
    <property type="component" value="Chromosome I"/>
</dbReference>
<feature type="transmembrane region" description="Helical" evidence="1">
    <location>
        <begin position="34"/>
        <end position="56"/>
    </location>
</feature>
<keyword evidence="1" id="KW-0812">Transmembrane</keyword>
<dbReference type="AlphaFoldDB" id="A0A1H1QTW8"/>